<evidence type="ECO:0000256" key="4">
    <source>
        <dbReference type="SAM" id="MobiDB-lite"/>
    </source>
</evidence>
<keyword evidence="3" id="KW-1005">Bacterial flagellum biogenesis</keyword>
<dbReference type="AlphaFoldDB" id="A0A5B9QZ75"/>
<evidence type="ECO:0000256" key="1">
    <source>
        <dbReference type="ARBA" id="ARBA00002397"/>
    </source>
</evidence>
<organism evidence="5 6">
    <name type="scientific">Roseimaritima ulvae</name>
    <dbReference type="NCBI Taxonomy" id="980254"/>
    <lineage>
        <taxon>Bacteria</taxon>
        <taxon>Pseudomonadati</taxon>
        <taxon>Planctomycetota</taxon>
        <taxon>Planctomycetia</taxon>
        <taxon>Pirellulales</taxon>
        <taxon>Pirellulaceae</taxon>
        <taxon>Roseimaritima</taxon>
    </lineage>
</organism>
<evidence type="ECO:0000313" key="6">
    <source>
        <dbReference type="Proteomes" id="UP000325286"/>
    </source>
</evidence>
<proteinExistence type="inferred from homology"/>
<dbReference type="RefSeq" id="WP_068137781.1">
    <property type="nucleotide sequence ID" value="NZ_CP042914.1"/>
</dbReference>
<name>A0A5B9QZ75_9BACT</name>
<accession>A0A5B9QZ75</accession>
<keyword evidence="6" id="KW-1185">Reference proteome</keyword>
<dbReference type="EMBL" id="CP042914">
    <property type="protein sequence ID" value="QEG42725.1"/>
    <property type="molecule type" value="Genomic_DNA"/>
</dbReference>
<reference evidence="5 6" key="1">
    <citation type="submission" date="2019-08" db="EMBL/GenBank/DDBJ databases">
        <title>Deep-cultivation of Planctomycetes and their phenomic and genomic characterization uncovers novel biology.</title>
        <authorList>
            <person name="Wiegand S."/>
            <person name="Jogler M."/>
            <person name="Boedeker C."/>
            <person name="Pinto D."/>
            <person name="Vollmers J."/>
            <person name="Rivas-Marin E."/>
            <person name="Kohn T."/>
            <person name="Peeters S.H."/>
            <person name="Heuer A."/>
            <person name="Rast P."/>
            <person name="Oberbeckmann S."/>
            <person name="Bunk B."/>
            <person name="Jeske O."/>
            <person name="Meyerdierks A."/>
            <person name="Storesund J.E."/>
            <person name="Kallscheuer N."/>
            <person name="Luecker S."/>
            <person name="Lage O.M."/>
            <person name="Pohl T."/>
            <person name="Merkel B.J."/>
            <person name="Hornburger P."/>
            <person name="Mueller R.-W."/>
            <person name="Bruemmer F."/>
            <person name="Labrenz M."/>
            <person name="Spormann A.M."/>
            <person name="Op den Camp H."/>
            <person name="Overmann J."/>
            <person name="Amann R."/>
            <person name="Jetten M.S.M."/>
            <person name="Mascher T."/>
            <person name="Medema M.H."/>
            <person name="Devos D.P."/>
            <person name="Kaster A.-K."/>
            <person name="Ovreas L."/>
            <person name="Rohde M."/>
            <person name="Galperin M.Y."/>
            <person name="Jogler C."/>
        </authorList>
    </citation>
    <scope>NUCLEOTIDE SEQUENCE [LARGE SCALE GENOMIC DNA]</scope>
    <source>
        <strain evidence="5 6">UC8</strain>
    </source>
</reference>
<dbReference type="Proteomes" id="UP000325286">
    <property type="component" value="Chromosome"/>
</dbReference>
<dbReference type="InterPro" id="IPR007809">
    <property type="entry name" value="FlgN-like"/>
</dbReference>
<protein>
    <submittedName>
        <fullName evidence="5">FlgN protein</fullName>
    </submittedName>
</protein>
<evidence type="ECO:0000256" key="3">
    <source>
        <dbReference type="ARBA" id="ARBA00022795"/>
    </source>
</evidence>
<dbReference type="SUPFAM" id="SSF140566">
    <property type="entry name" value="FlgN-like"/>
    <property type="match status" value="1"/>
</dbReference>
<feature type="region of interest" description="Disordered" evidence="4">
    <location>
        <begin position="117"/>
        <end position="137"/>
    </location>
</feature>
<evidence type="ECO:0000313" key="5">
    <source>
        <dbReference type="EMBL" id="QEG42725.1"/>
    </source>
</evidence>
<feature type="compositionally biased region" description="Low complexity" evidence="4">
    <location>
        <begin position="127"/>
        <end position="137"/>
    </location>
</feature>
<evidence type="ECO:0000256" key="2">
    <source>
        <dbReference type="ARBA" id="ARBA00007703"/>
    </source>
</evidence>
<gene>
    <name evidence="5" type="ORF">UC8_47670</name>
</gene>
<comment type="similarity">
    <text evidence="2">Belongs to the FlgN family.</text>
</comment>
<dbReference type="KEGG" id="rul:UC8_47670"/>
<dbReference type="OrthoDB" id="9993124at2"/>
<comment type="function">
    <text evidence="1">Required for the efficient initiation of filament assembly.</text>
</comment>
<dbReference type="GO" id="GO:0044780">
    <property type="term" value="P:bacterial-type flagellum assembly"/>
    <property type="evidence" value="ECO:0007669"/>
    <property type="project" value="InterPro"/>
</dbReference>
<sequence>MPADTTKLIQLIAERWQTLQTLLDMSLQQSEMIQQERISELIPLLSSKQPLLQRFADLQEQLRPYAAQPAETRQWADEAQRQTCQQQWDESEEMLAEMMRLEQDCETQLVAGRDRLAERMQQSDGSQRAASAYQAAGQVAPISRLDLSSSR</sequence>
<dbReference type="InterPro" id="IPR036679">
    <property type="entry name" value="FlgN-like_sf"/>
</dbReference>
<dbReference type="Pfam" id="PF05130">
    <property type="entry name" value="FlgN"/>
    <property type="match status" value="1"/>
</dbReference>